<proteinExistence type="predicted"/>
<reference evidence="2" key="1">
    <citation type="submission" date="2016-10" db="EMBL/GenBank/DDBJ databases">
        <authorList>
            <person name="Varghese N."/>
            <person name="Submissions S."/>
        </authorList>
    </citation>
    <scope>NUCLEOTIDE SEQUENCE [LARGE SCALE GENOMIC DNA]</scope>
    <source>
        <strain evidence="2">DSM 15719</strain>
    </source>
</reference>
<evidence type="ECO:0000313" key="1">
    <source>
        <dbReference type="EMBL" id="SER78407.1"/>
    </source>
</evidence>
<dbReference type="Proteomes" id="UP000183658">
    <property type="component" value="Unassembled WGS sequence"/>
</dbReference>
<dbReference type="EMBL" id="FOFZ01000034">
    <property type="protein sequence ID" value="SER78407.1"/>
    <property type="molecule type" value="Genomic_DNA"/>
</dbReference>
<accession>A0A1H9S095</accession>
<dbReference type="RefSeq" id="WP_074724766.1">
    <property type="nucleotide sequence ID" value="NZ_CBCRVS010000043.1"/>
</dbReference>
<sequence length="142" mass="16374">MQVQLELLGVELISFTIEKEPYEKDHELTSLVDHRPIISAGHSINQNFIEFTINVEICKNGKVCSITTFSRFVVFFEDKNFNMLENINDENVADILANLGVIANAHLMGMFRIESSKTDFDEYLIPVRSHTEMKSMFANYNY</sequence>
<evidence type="ECO:0000313" key="2">
    <source>
        <dbReference type="Proteomes" id="UP000183658"/>
    </source>
</evidence>
<name>A0A1H9S095_FLAFI</name>
<organism evidence="1 2">
    <name type="scientific">Flavobacterium frigoris</name>
    <dbReference type="NCBI Taxonomy" id="229204"/>
    <lineage>
        <taxon>Bacteria</taxon>
        <taxon>Pseudomonadati</taxon>
        <taxon>Bacteroidota</taxon>
        <taxon>Flavobacteriia</taxon>
        <taxon>Flavobacteriales</taxon>
        <taxon>Flavobacteriaceae</taxon>
        <taxon>Flavobacterium</taxon>
    </lineage>
</organism>
<gene>
    <name evidence="1" type="ORF">SAMN05444355_1342</name>
</gene>
<protein>
    <submittedName>
        <fullName evidence="1">Uncharacterized protein</fullName>
    </submittedName>
</protein>
<keyword evidence="2" id="KW-1185">Reference proteome</keyword>
<dbReference type="AlphaFoldDB" id="A0A1H9S095"/>